<dbReference type="HOGENOM" id="CLU_1060810_0_0_11"/>
<dbReference type="Proteomes" id="UP000027178">
    <property type="component" value="Unassembled WGS sequence"/>
</dbReference>
<dbReference type="InterPro" id="IPR016181">
    <property type="entry name" value="Acyl_CoA_acyltransferase"/>
</dbReference>
<keyword evidence="1 5" id="KW-0808">Transferase</keyword>
<dbReference type="PANTHER" id="PTHR43420">
    <property type="entry name" value="ACETYLTRANSFERASE"/>
    <property type="match status" value="1"/>
</dbReference>
<comment type="caution">
    <text evidence="5">The sequence shown here is derived from an EMBL/GenBank/DDBJ whole genome shotgun (WGS) entry which is preliminary data.</text>
</comment>
<gene>
    <name evidence="5" type="ORF">KCH_72520</name>
</gene>
<dbReference type="PROSITE" id="PS51186">
    <property type="entry name" value="GNAT"/>
    <property type="match status" value="1"/>
</dbReference>
<feature type="compositionally biased region" description="Basic residues" evidence="3">
    <location>
        <begin position="92"/>
        <end position="109"/>
    </location>
</feature>
<dbReference type="GO" id="GO:0016747">
    <property type="term" value="F:acyltransferase activity, transferring groups other than amino-acyl groups"/>
    <property type="evidence" value="ECO:0007669"/>
    <property type="project" value="InterPro"/>
</dbReference>
<keyword evidence="6" id="KW-1185">Reference proteome</keyword>
<sequence length="262" mass="28346">MQALPKGDSHEHCDDHPGRRDPVAGGGGRADRRPRRPLAPARRPHLPLRRRLAGRRVRPARRGDARRPARRGAAHPGRRRGPRTDGPLGTGRVRRRAARVGVRRAHPHRNGGPAPEGVTVLPAGTAEEPLLRALDREIRAQVEAAVGWHTMPAELRPCPPGDTLIDPSLYAVAVVDGRYAGLARVVSRRGAARIGLLAVREEHRRRGAGQALLGHALDTLGRAGIAAACVEIDQANTAATALFERFGARRTGHLAELVRRPH</sequence>
<feature type="compositionally biased region" description="Basic residues" evidence="3">
    <location>
        <begin position="32"/>
        <end position="60"/>
    </location>
</feature>
<name>A0A066YM11_9ACTN</name>
<evidence type="ECO:0000256" key="1">
    <source>
        <dbReference type="ARBA" id="ARBA00022679"/>
    </source>
</evidence>
<dbReference type="SUPFAM" id="SSF55729">
    <property type="entry name" value="Acyl-CoA N-acyltransferases (Nat)"/>
    <property type="match status" value="1"/>
</dbReference>
<evidence type="ECO:0000313" key="6">
    <source>
        <dbReference type="Proteomes" id="UP000027178"/>
    </source>
</evidence>
<feature type="region of interest" description="Disordered" evidence="3">
    <location>
        <begin position="1"/>
        <end position="120"/>
    </location>
</feature>
<evidence type="ECO:0000259" key="4">
    <source>
        <dbReference type="PROSITE" id="PS51186"/>
    </source>
</evidence>
<dbReference type="PANTHER" id="PTHR43420:SF12">
    <property type="entry name" value="N-ACETYLTRANSFERASE DOMAIN-CONTAINING PROTEIN"/>
    <property type="match status" value="1"/>
</dbReference>
<dbReference type="Pfam" id="PF00583">
    <property type="entry name" value="Acetyltransf_1"/>
    <property type="match status" value="1"/>
</dbReference>
<keyword evidence="2" id="KW-0012">Acyltransferase</keyword>
<dbReference type="Gene3D" id="3.40.630.30">
    <property type="match status" value="1"/>
</dbReference>
<accession>A0A066YM11</accession>
<dbReference type="InterPro" id="IPR050680">
    <property type="entry name" value="YpeA/RimI_acetyltransf"/>
</dbReference>
<evidence type="ECO:0000313" key="5">
    <source>
        <dbReference type="EMBL" id="KDN80979.1"/>
    </source>
</evidence>
<protein>
    <submittedName>
        <fullName evidence="5">N-acetyltransferase GCN5</fullName>
    </submittedName>
</protein>
<organism evidence="5 6">
    <name type="scientific">Kitasatospora cheerisanensis KCTC 2395</name>
    <dbReference type="NCBI Taxonomy" id="1348663"/>
    <lineage>
        <taxon>Bacteria</taxon>
        <taxon>Bacillati</taxon>
        <taxon>Actinomycetota</taxon>
        <taxon>Actinomycetes</taxon>
        <taxon>Kitasatosporales</taxon>
        <taxon>Streptomycetaceae</taxon>
        <taxon>Kitasatospora</taxon>
    </lineage>
</organism>
<evidence type="ECO:0000256" key="3">
    <source>
        <dbReference type="SAM" id="MobiDB-lite"/>
    </source>
</evidence>
<feature type="domain" description="N-acetyltransferase" evidence="4">
    <location>
        <begin position="118"/>
        <end position="262"/>
    </location>
</feature>
<dbReference type="eggNOG" id="COG0456">
    <property type="taxonomic scope" value="Bacteria"/>
</dbReference>
<dbReference type="CDD" id="cd04301">
    <property type="entry name" value="NAT_SF"/>
    <property type="match status" value="1"/>
</dbReference>
<dbReference type="AlphaFoldDB" id="A0A066YM11"/>
<evidence type="ECO:0000256" key="2">
    <source>
        <dbReference type="ARBA" id="ARBA00023315"/>
    </source>
</evidence>
<proteinExistence type="predicted"/>
<feature type="compositionally biased region" description="Basic and acidic residues" evidence="3">
    <location>
        <begin position="7"/>
        <end position="22"/>
    </location>
</feature>
<dbReference type="EMBL" id="JNBY01000156">
    <property type="protein sequence ID" value="KDN80979.1"/>
    <property type="molecule type" value="Genomic_DNA"/>
</dbReference>
<feature type="compositionally biased region" description="Basic residues" evidence="3">
    <location>
        <begin position="68"/>
        <end position="81"/>
    </location>
</feature>
<dbReference type="InterPro" id="IPR000182">
    <property type="entry name" value="GNAT_dom"/>
</dbReference>
<dbReference type="PATRIC" id="fig|1348663.4.peg.7011"/>
<reference evidence="5 6" key="1">
    <citation type="submission" date="2014-05" db="EMBL/GenBank/DDBJ databases">
        <title>Draft Genome Sequence of Kitasatospora cheerisanensis KCTC 2395.</title>
        <authorList>
            <person name="Nam D.H."/>
        </authorList>
    </citation>
    <scope>NUCLEOTIDE SEQUENCE [LARGE SCALE GENOMIC DNA]</scope>
    <source>
        <strain evidence="5 6">KCTC 2395</strain>
    </source>
</reference>